<protein>
    <submittedName>
        <fullName evidence="7">NAD-dependent protein lipoamidase sirtuin-4</fullName>
    </submittedName>
</protein>
<dbReference type="GO" id="GO:0017136">
    <property type="term" value="F:histone deacetylase activity, NAD-dependent"/>
    <property type="evidence" value="ECO:0007669"/>
    <property type="project" value="TreeGrafter"/>
</dbReference>
<evidence type="ECO:0000256" key="3">
    <source>
        <dbReference type="ARBA" id="ARBA00023027"/>
    </source>
</evidence>
<dbReference type="InterPro" id="IPR026591">
    <property type="entry name" value="Sirtuin_cat_small_dom_sf"/>
</dbReference>
<feature type="binding site" evidence="4">
    <location>
        <position position="206"/>
    </location>
    <ligand>
        <name>Zn(2+)</name>
        <dbReference type="ChEBI" id="CHEBI:29105"/>
    </ligand>
</feature>
<evidence type="ECO:0000259" key="6">
    <source>
        <dbReference type="PROSITE" id="PS50305"/>
    </source>
</evidence>
<feature type="domain" description="Deacetylase sirtuin-type" evidence="6">
    <location>
        <begin position="23"/>
        <end position="416"/>
    </location>
</feature>
<reference evidence="7" key="1">
    <citation type="journal article" date="2020" name="Fungal Divers.">
        <title>Resolving the Mortierellaceae phylogeny through synthesis of multi-gene phylogenetics and phylogenomics.</title>
        <authorList>
            <person name="Vandepol N."/>
            <person name="Liber J."/>
            <person name="Desiro A."/>
            <person name="Na H."/>
            <person name="Kennedy M."/>
            <person name="Barry K."/>
            <person name="Grigoriev I.V."/>
            <person name="Miller A.N."/>
            <person name="O'Donnell K."/>
            <person name="Stajich J.E."/>
            <person name="Bonito G."/>
        </authorList>
    </citation>
    <scope>NUCLEOTIDE SEQUENCE</scope>
    <source>
        <strain evidence="7">BC1065</strain>
    </source>
</reference>
<sequence length="416" mass="44886">MRMRLSLRSLTNLVDPHHSRSVHIPFPTAVQQLADFIRDADGRLVVLTGAGVSTDSNIPDYRGPQGTYTLNPEYQPVFYQAFRDSNAARHRYWARSFLGFPPVVRAKPNPTHYGIAALQTGNISLQDGTAKAAASLAVESPSLRPPPSPVRGNAASAAAAAAAAAARRRHVQSLITQNVDGLHQKAGAHDVIELHGSLHRVHCMKCGHKEDRAEFQHVLAGLNPEWDQLAKELSAGQLSSRMNADGDVQLDHKHDHQADGGDDGKGDNQERPRVAAQDSSSSASTRNSLDYRYFKYPNCRQCGVGHYKPSVVYFGENIPPATKERATDAVRDASALLVMGTSLATYSAYRLVAQAKEQGIPIAMVNLGATRGDPMANLVLDESSSAIMKAVCVELGLGSIPGEIRPLQRILNVVGS</sequence>
<gene>
    <name evidence="7" type="primary">SIRT4</name>
    <name evidence="7" type="ORF">DFQ27_007807</name>
</gene>
<dbReference type="InterPro" id="IPR026590">
    <property type="entry name" value="Ssirtuin_cat_dom"/>
</dbReference>
<dbReference type="Pfam" id="PF02146">
    <property type="entry name" value="SIR2"/>
    <property type="match status" value="3"/>
</dbReference>
<comment type="caution">
    <text evidence="7">The sequence shown here is derived from an EMBL/GenBank/DDBJ whole genome shotgun (WGS) entry which is preliminary data.</text>
</comment>
<dbReference type="Gene3D" id="3.40.50.1220">
    <property type="entry name" value="TPP-binding domain"/>
    <property type="match status" value="3"/>
</dbReference>
<proteinExistence type="inferred from homology"/>
<dbReference type="SUPFAM" id="SSF52467">
    <property type="entry name" value="DHS-like NAD/FAD-binding domain"/>
    <property type="match status" value="2"/>
</dbReference>
<keyword evidence="8" id="KW-1185">Reference proteome</keyword>
<accession>A0A9P6TZ69</accession>
<dbReference type="InterPro" id="IPR003000">
    <property type="entry name" value="Sirtuin"/>
</dbReference>
<evidence type="ECO:0000313" key="7">
    <source>
        <dbReference type="EMBL" id="KAG0252853.1"/>
    </source>
</evidence>
<feature type="binding site" evidence="4">
    <location>
        <position position="203"/>
    </location>
    <ligand>
        <name>Zn(2+)</name>
        <dbReference type="ChEBI" id="CHEBI:29105"/>
    </ligand>
</feature>
<keyword evidence="3" id="KW-0520">NAD</keyword>
<dbReference type="PANTHER" id="PTHR11085">
    <property type="entry name" value="NAD-DEPENDENT PROTEIN DEACYLASE SIRTUIN-5, MITOCHONDRIAL-RELATED"/>
    <property type="match status" value="1"/>
</dbReference>
<keyword evidence="2" id="KW-0808">Transferase</keyword>
<organism evidence="7 8">
    <name type="scientific">Actinomortierella ambigua</name>
    <dbReference type="NCBI Taxonomy" id="1343610"/>
    <lineage>
        <taxon>Eukaryota</taxon>
        <taxon>Fungi</taxon>
        <taxon>Fungi incertae sedis</taxon>
        <taxon>Mucoromycota</taxon>
        <taxon>Mortierellomycotina</taxon>
        <taxon>Mortierellomycetes</taxon>
        <taxon>Mortierellales</taxon>
        <taxon>Mortierellaceae</taxon>
        <taxon>Actinomortierella</taxon>
    </lineage>
</organism>
<evidence type="ECO:0000256" key="4">
    <source>
        <dbReference type="PROSITE-ProRule" id="PRU00236"/>
    </source>
</evidence>
<feature type="compositionally biased region" description="Basic and acidic residues" evidence="5">
    <location>
        <begin position="251"/>
        <end position="273"/>
    </location>
</feature>
<evidence type="ECO:0000313" key="8">
    <source>
        <dbReference type="Proteomes" id="UP000807716"/>
    </source>
</evidence>
<name>A0A9P6TZ69_9FUNG</name>
<dbReference type="PROSITE" id="PS50305">
    <property type="entry name" value="SIRTUIN"/>
    <property type="match status" value="1"/>
</dbReference>
<dbReference type="Proteomes" id="UP000807716">
    <property type="component" value="Unassembled WGS sequence"/>
</dbReference>
<dbReference type="GO" id="GO:0070403">
    <property type="term" value="F:NAD+ binding"/>
    <property type="evidence" value="ECO:0007669"/>
    <property type="project" value="InterPro"/>
</dbReference>
<dbReference type="EMBL" id="JAAAJB010000627">
    <property type="protein sequence ID" value="KAG0252853.1"/>
    <property type="molecule type" value="Genomic_DNA"/>
</dbReference>
<feature type="binding site" evidence="4">
    <location>
        <position position="299"/>
    </location>
    <ligand>
        <name>Zn(2+)</name>
        <dbReference type="ChEBI" id="CHEBI:29105"/>
    </ligand>
</feature>
<dbReference type="AlphaFoldDB" id="A0A9P6TZ69"/>
<keyword evidence="4" id="KW-0862">Zinc</keyword>
<evidence type="ECO:0000256" key="5">
    <source>
        <dbReference type="SAM" id="MobiDB-lite"/>
    </source>
</evidence>
<dbReference type="PANTHER" id="PTHR11085:SF10">
    <property type="entry name" value="NAD-DEPENDENT PROTEIN DEACYLASE SIRTUIN-5, MITOCHONDRIAL-RELATED"/>
    <property type="match status" value="1"/>
</dbReference>
<feature type="region of interest" description="Disordered" evidence="5">
    <location>
        <begin position="251"/>
        <end position="284"/>
    </location>
</feature>
<feature type="active site" description="Proton acceptor" evidence="4">
    <location>
        <position position="195"/>
    </location>
</feature>
<dbReference type="InterPro" id="IPR050134">
    <property type="entry name" value="NAD-dep_sirtuin_deacylases"/>
</dbReference>
<evidence type="ECO:0000256" key="2">
    <source>
        <dbReference type="ARBA" id="ARBA00022679"/>
    </source>
</evidence>
<evidence type="ECO:0000256" key="1">
    <source>
        <dbReference type="ARBA" id="ARBA00006924"/>
    </source>
</evidence>
<dbReference type="OrthoDB" id="424302at2759"/>
<dbReference type="Gene3D" id="3.30.1600.10">
    <property type="entry name" value="SIR2/SIRT2 'Small Domain"/>
    <property type="match status" value="3"/>
</dbReference>
<comment type="similarity">
    <text evidence="1">Belongs to the sirtuin family. Class I subfamily.</text>
</comment>
<feature type="binding site" evidence="4">
    <location>
        <position position="302"/>
    </location>
    <ligand>
        <name>Zn(2+)</name>
        <dbReference type="ChEBI" id="CHEBI:29105"/>
    </ligand>
</feature>
<dbReference type="GO" id="GO:0046872">
    <property type="term" value="F:metal ion binding"/>
    <property type="evidence" value="ECO:0007669"/>
    <property type="project" value="UniProtKB-KW"/>
</dbReference>
<dbReference type="InterPro" id="IPR029035">
    <property type="entry name" value="DHS-like_NAD/FAD-binding_dom"/>
</dbReference>
<keyword evidence="4" id="KW-0479">Metal-binding</keyword>